<keyword evidence="1" id="KW-0472">Membrane</keyword>
<organism evidence="2 3">
    <name type="scientific">Aliivibrio logei</name>
    <name type="common">Vibrio logei</name>
    <dbReference type="NCBI Taxonomy" id="688"/>
    <lineage>
        <taxon>Bacteria</taxon>
        <taxon>Pseudomonadati</taxon>
        <taxon>Pseudomonadota</taxon>
        <taxon>Gammaproteobacteria</taxon>
        <taxon>Vibrionales</taxon>
        <taxon>Vibrionaceae</taxon>
        <taxon>Aliivibrio</taxon>
    </lineage>
</organism>
<feature type="transmembrane region" description="Helical" evidence="1">
    <location>
        <begin position="7"/>
        <end position="25"/>
    </location>
</feature>
<evidence type="ECO:0000256" key="1">
    <source>
        <dbReference type="SAM" id="Phobius"/>
    </source>
</evidence>
<protein>
    <submittedName>
        <fullName evidence="2">Uncharacterized protein</fullName>
    </submittedName>
</protein>
<dbReference type="Proteomes" id="UP000093523">
    <property type="component" value="Unassembled WGS sequence"/>
</dbReference>
<dbReference type="RefSeq" id="WP_017021452.1">
    <property type="nucleotide sequence ID" value="NZ_CAWMPN010000004.1"/>
</dbReference>
<name>A0A1B9P312_ALILO</name>
<accession>A0A1B9P312</accession>
<evidence type="ECO:0000313" key="3">
    <source>
        <dbReference type="Proteomes" id="UP000093523"/>
    </source>
</evidence>
<proteinExistence type="predicted"/>
<dbReference type="PROSITE" id="PS51257">
    <property type="entry name" value="PROKAR_LIPOPROTEIN"/>
    <property type="match status" value="1"/>
</dbReference>
<keyword evidence="1" id="KW-1133">Transmembrane helix</keyword>
<dbReference type="AlphaFoldDB" id="A0A1B9P312"/>
<evidence type="ECO:0000313" key="2">
    <source>
        <dbReference type="EMBL" id="OCH22870.1"/>
    </source>
</evidence>
<gene>
    <name evidence="2" type="ORF">A6E04_02910</name>
</gene>
<keyword evidence="1" id="KW-0812">Transmembrane</keyword>
<comment type="caution">
    <text evidence="2">The sequence shown here is derived from an EMBL/GenBank/DDBJ whole genome shotgun (WGS) entry which is preliminary data.</text>
</comment>
<sequence>MIKYKKINLLIFIVLITIVIIFLYGTSLSCDYRMKIETKTTSYNGICKLGETSWIETQKNKINGSIWNVTAWSFSFKNNVIYIIKKRERLNKIGNIPNNLDIYNTQLDHISILNYEYYDLSEHHIAIFSQFPEEHVFIAEVHGTLSLFSSKNNNRAK</sequence>
<dbReference type="EMBL" id="MAJU01000004">
    <property type="protein sequence ID" value="OCH22870.1"/>
    <property type="molecule type" value="Genomic_DNA"/>
</dbReference>
<reference evidence="2 3" key="1">
    <citation type="submission" date="2016-06" db="EMBL/GenBank/DDBJ databases">
        <authorList>
            <person name="Kjaerup R.B."/>
            <person name="Dalgaard T.S."/>
            <person name="Juul-Madsen H.R."/>
        </authorList>
    </citation>
    <scope>NUCLEOTIDE SEQUENCE [LARGE SCALE GENOMIC DNA]</scope>
    <source>
        <strain evidence="2 3">1S159</strain>
    </source>
</reference>